<proteinExistence type="predicted"/>
<feature type="non-terminal residue" evidence="1">
    <location>
        <position position="78"/>
    </location>
</feature>
<evidence type="ECO:0000313" key="1">
    <source>
        <dbReference type="EMBL" id="GAH22563.1"/>
    </source>
</evidence>
<organism evidence="1">
    <name type="scientific">marine sediment metagenome</name>
    <dbReference type="NCBI Taxonomy" id="412755"/>
    <lineage>
        <taxon>unclassified sequences</taxon>
        <taxon>metagenomes</taxon>
        <taxon>ecological metagenomes</taxon>
    </lineage>
</organism>
<dbReference type="InterPro" id="IPR011047">
    <property type="entry name" value="Quinoprotein_ADH-like_sf"/>
</dbReference>
<dbReference type="EMBL" id="BART01041026">
    <property type="protein sequence ID" value="GAH22563.1"/>
    <property type="molecule type" value="Genomic_DNA"/>
</dbReference>
<dbReference type="SUPFAM" id="SSF50998">
    <property type="entry name" value="Quinoprotein alcohol dehydrogenase-like"/>
    <property type="match status" value="1"/>
</dbReference>
<protein>
    <submittedName>
        <fullName evidence="1">Uncharacterized protein</fullName>
    </submittedName>
</protein>
<comment type="caution">
    <text evidence="1">The sequence shown here is derived from an EMBL/GenBank/DDBJ whole genome shotgun (WGS) entry which is preliminary data.</text>
</comment>
<name>X1FP79_9ZZZZ</name>
<accession>X1FP79</accession>
<sequence>EFRGSERSGIYNEAGLLKEWPESGPELSWELDNLGDGYSSPTVTDNTIYITGRKEQSDVLSAFTLDGKKKWETVYGDA</sequence>
<reference evidence="1" key="1">
    <citation type="journal article" date="2014" name="Front. Microbiol.">
        <title>High frequency of phylogenetically diverse reductive dehalogenase-homologous genes in deep subseafloor sedimentary metagenomes.</title>
        <authorList>
            <person name="Kawai M."/>
            <person name="Futagami T."/>
            <person name="Toyoda A."/>
            <person name="Takaki Y."/>
            <person name="Nishi S."/>
            <person name="Hori S."/>
            <person name="Arai W."/>
            <person name="Tsubouchi T."/>
            <person name="Morono Y."/>
            <person name="Uchiyama I."/>
            <person name="Ito T."/>
            <person name="Fujiyama A."/>
            <person name="Inagaki F."/>
            <person name="Takami H."/>
        </authorList>
    </citation>
    <scope>NUCLEOTIDE SEQUENCE</scope>
    <source>
        <strain evidence="1">Expedition CK06-06</strain>
    </source>
</reference>
<feature type="non-terminal residue" evidence="1">
    <location>
        <position position="1"/>
    </location>
</feature>
<dbReference type="AlphaFoldDB" id="X1FP79"/>
<gene>
    <name evidence="1" type="ORF">S01H4_66328</name>
</gene>